<evidence type="ECO:0000256" key="1">
    <source>
        <dbReference type="SAM" id="MobiDB-lite"/>
    </source>
</evidence>
<dbReference type="InterPro" id="IPR050708">
    <property type="entry name" value="T6SS_VgrG/RHS"/>
</dbReference>
<feature type="region of interest" description="Disordered" evidence="1">
    <location>
        <begin position="763"/>
        <end position="783"/>
    </location>
</feature>
<gene>
    <name evidence="2" type="ORF">I2501_14150</name>
</gene>
<dbReference type="Proteomes" id="UP000657385">
    <property type="component" value="Unassembled WGS sequence"/>
</dbReference>
<evidence type="ECO:0000313" key="2">
    <source>
        <dbReference type="EMBL" id="MBF9069163.1"/>
    </source>
</evidence>
<dbReference type="PANTHER" id="PTHR32305">
    <property type="match status" value="1"/>
</dbReference>
<dbReference type="NCBIfam" id="TIGR01643">
    <property type="entry name" value="YD_repeat_2x"/>
    <property type="match status" value="2"/>
</dbReference>
<proteinExistence type="predicted"/>
<reference evidence="2" key="1">
    <citation type="submission" date="2020-11" db="EMBL/GenBank/DDBJ databases">
        <title>Isolation and identification of active actinomycetes.</title>
        <authorList>
            <person name="Yu B."/>
        </authorList>
    </citation>
    <scope>NUCLEOTIDE SEQUENCE</scope>
    <source>
        <strain evidence="2">NEAU-YB345</strain>
    </source>
</reference>
<accession>A0A931B2N5</accession>
<dbReference type="EMBL" id="JADPRT010000005">
    <property type="protein sequence ID" value="MBF9069163.1"/>
    <property type="molecule type" value="Genomic_DNA"/>
</dbReference>
<name>A0A931B2N5_9ACTN</name>
<feature type="region of interest" description="Disordered" evidence="1">
    <location>
        <begin position="1926"/>
        <end position="1950"/>
    </location>
</feature>
<feature type="compositionally biased region" description="Low complexity" evidence="1">
    <location>
        <begin position="1587"/>
        <end position="1601"/>
    </location>
</feature>
<dbReference type="RefSeq" id="WP_196194327.1">
    <property type="nucleotide sequence ID" value="NZ_JADPRT010000005.1"/>
</dbReference>
<organism evidence="2 3">
    <name type="scientific">Streptacidiphilus fuscans</name>
    <dbReference type="NCBI Taxonomy" id="2789292"/>
    <lineage>
        <taxon>Bacteria</taxon>
        <taxon>Bacillati</taxon>
        <taxon>Actinomycetota</taxon>
        <taxon>Actinomycetes</taxon>
        <taxon>Kitasatosporales</taxon>
        <taxon>Streptomycetaceae</taxon>
        <taxon>Streptacidiphilus</taxon>
    </lineage>
</organism>
<evidence type="ECO:0000313" key="3">
    <source>
        <dbReference type="Proteomes" id="UP000657385"/>
    </source>
</evidence>
<dbReference type="Pfam" id="PF05593">
    <property type="entry name" value="RHS_repeat"/>
    <property type="match status" value="2"/>
</dbReference>
<feature type="compositionally biased region" description="Polar residues" evidence="1">
    <location>
        <begin position="1602"/>
        <end position="1611"/>
    </location>
</feature>
<feature type="region of interest" description="Disordered" evidence="1">
    <location>
        <begin position="23"/>
        <end position="42"/>
    </location>
</feature>
<evidence type="ECO:0008006" key="4">
    <source>
        <dbReference type="Google" id="ProtNLM"/>
    </source>
</evidence>
<feature type="compositionally biased region" description="Low complexity" evidence="1">
    <location>
        <begin position="1934"/>
        <end position="1950"/>
    </location>
</feature>
<dbReference type="PANTHER" id="PTHR32305:SF17">
    <property type="entry name" value="TRNA NUCLEASE WAPA"/>
    <property type="match status" value="1"/>
</dbReference>
<dbReference type="InterPro" id="IPR031325">
    <property type="entry name" value="RHS_repeat"/>
</dbReference>
<feature type="compositionally biased region" description="Polar residues" evidence="1">
    <location>
        <begin position="770"/>
        <end position="780"/>
    </location>
</feature>
<feature type="compositionally biased region" description="Low complexity" evidence="1">
    <location>
        <begin position="2114"/>
        <end position="2129"/>
    </location>
</feature>
<sequence length="2129" mass="222337">MQTAPVPVTPVVSHYHPAKRLASSPAPKVTWPTGQGTVAADGNAVPTARTASPKASAGVHQQQAGTLPVWLTPSSGVTLTGTSVRVLPQTSARAAGISGVLLSVTGLPRTAHGKVRLDLGYKDFAGAFGADWASRLRLVQLPACALTTPQLAACRTETPLAGADSSKAQTLSADLALTTGQGPHAPTATAGLRANTVSGTSAMVLAASSDSGGGGDFSATSLKPSGSWQAGGSTDSFTWTYPIKPPSVPGGLAPNITLGYDSQSVDGLTSSTNNQASVVGDGFALPSNYVERSYQSCHQNPSGTTQTWDNCWSSDNQLTLSLNGTTTALIKDDTTGTYRAQGDSNERVEYLTGASNGAQNGEYFRVTTSDGTQYTFGLNQLPGWSSGDTATNSVLTEPVYATTSGQPCYNSTWANSWCQQGYRWMLDYVKDTHGDVMSYFYTPSTNYYARDLGTTANTPYIRDAALQKIQYGQRDGSVYTTSPAGQVLFTYNGRCNTSSTGCATSTLTSSTASNWPDVPYDLNCANGASCTSNAPSFWSENELASIQTQALVGTTETNVDSWAFTYSFPATGDSTSPSLWLNTVTNTGQDTSAGGSTSPIAMPPVSFSGTPLSNRVNLSDGYPPITRYRLNTITTETGEVISVGYSAPACANGTPTDPSQNTTLCYPDYWTPSGQTSPIEDWFNKYIVKTVTEQDPTGGGVNDTIMTSYTPVGSPAWHYNDNPLTPSSQRTWDQWHGYGGIKVSTGTAPDPVTETDYTYFRGMDGDTLPNGGTRSVTVTDSRGDTPVTDLAQYAGKTYEVVLYNGWGSGKVVTDTVTDPWSSSATATHTLSGGLPSQQAFITGTADTKVYTPLASGSTRQTETDYTHDAYGRVTTINDQGDVSTTADDLCTTTTYADNTSAWILDLVAETRTVSANCSTTPTLPANAVSDKQVYYDGSATLGAAPSVGDPTSTMQATSYNGSTPVFSTMSTQTVDEYGRPVTSADADQRTTHTAYTPATGAAPTNITVTDPLSHTLTQSFDPLRGLVLSQTDASGFVTSAQYDALGRRTAVFKPGIASASAKYSYTVSATAPSSVTTQTLNDDGTYRTSELLLDSMLRGRETQVATVDGGRTVTDTVYNTDGWVAKTTDPYYSAGAPSATLVQAQDGKIPSETGFVYDGAGRKTSAVAYALGTQKWLTTTVYGGNFVTTIPPTGGVTESTLTDARGRTTDLYQYHASVPADPVNDPASDYSDTHYTYNPAGQKASELDSAGNSWTWQYDLLGNQIAATDPDAGSNSATYDNAGQVLTTTDARGDKTSFTYDLDGRRTAAYDITGTNVTPAASNQIAAWTYDTLKKGLLTSSTSYALGTTSASVTDSVLSYTNLGNVAAQRTTLSNMPSSVAALTPSGGYTTSFTYKSTGTLATQQDPAEAGLPSETLSYGYDQFGQTTSLASTGTTAWTYLSALGYDEYGQPLQYTMGPSTSWVALNLSYDPMTSQPLDAKTSDSSSSTVVDDTSYAWSSSSQSQGAGLLTQVTDSQNGGAVTDTQCFTYDWAARLSAAWTATDNCAATPASGSSSTIGGPNPYWQSWTYTADGQRQTQTDHDTSGNTANDTTTNYNYPTAGSATDQPHSLTNTTATGPGAAANTASYTYDASGNTTSISGGALGNQSLTWNHQNKLLTDAAGSSSTSYVYDVSGNLVMRIGPSQATLFLGDAQLVENLGTQALSGTRYYTVNNTIIAARSSSGDIQYLIPNRQGTDTLSIDYQTQAVTRRQFLPFGGARGTVPSNWIGSKGYVGGLSDSVTNLENLGSREYDAQTGRFISLDPYLEQSDPNQMSGYDYSSNDPVTGSDPTGEDWFDSLSNAASNFVDTAQQVMSRTSLPMFALGLGEMALGAGADALAGGLCATGAGCVLGAAVAVAGTAVINLGAATVVTSVAAPNIAYAVQESGSGGGDSSGSDSSGQPSSSGLSQEQLDGYAQTLVKEHRGGGDGTGASLTEVNAYKALEGGPEGTDPYVGPVGDEGPDVEFRDRQGNVVLDREVKVANGTENSFRQQLKLGYKKLDKAGAANDGQIFIQVPKGSDAYQIESWVARTMGRTGGRYAGSTATVVDDTGASLGTYDLGTGSPIAPPSDASEGTNTGDTYTSTTGFSY</sequence>
<comment type="caution">
    <text evidence="2">The sequence shown here is derived from an EMBL/GenBank/DDBJ whole genome shotgun (WGS) entry which is preliminary data.</text>
</comment>
<protein>
    <recommendedName>
        <fullName evidence="4">Intein C-terminal splicing domain-containing protein</fullName>
    </recommendedName>
</protein>
<keyword evidence="3" id="KW-1185">Reference proteome</keyword>
<feature type="region of interest" description="Disordered" evidence="1">
    <location>
        <begin position="2099"/>
        <end position="2129"/>
    </location>
</feature>
<dbReference type="InterPro" id="IPR022385">
    <property type="entry name" value="Rhs_assc_core"/>
</dbReference>
<dbReference type="InterPro" id="IPR006530">
    <property type="entry name" value="YD"/>
</dbReference>
<dbReference type="NCBIfam" id="TIGR03696">
    <property type="entry name" value="Rhs_assc_core"/>
    <property type="match status" value="1"/>
</dbReference>
<dbReference type="Gene3D" id="2.180.10.10">
    <property type="entry name" value="RHS repeat-associated core"/>
    <property type="match status" value="2"/>
</dbReference>
<feature type="region of interest" description="Disordered" evidence="1">
    <location>
        <begin position="1573"/>
        <end position="1618"/>
    </location>
</feature>